<dbReference type="RefSeq" id="XP_016587646.1">
    <property type="nucleotide sequence ID" value="XM_016736757.1"/>
</dbReference>
<reference evidence="1 2" key="2">
    <citation type="journal article" date="2015" name="Eukaryot. Cell">
        <title>Asexual propagation of a virulent clone complex in a human and feline outbreak of sporotrichosis.</title>
        <authorList>
            <person name="Teixeira Mde M."/>
            <person name="Rodrigues A.M."/>
            <person name="Tsui C.K."/>
            <person name="de Almeida L.G."/>
            <person name="Van Diepeningen A.D."/>
            <person name="van den Ende B.G."/>
            <person name="Fernandes G.F."/>
            <person name="Kano R."/>
            <person name="Hamelin R.C."/>
            <person name="Lopes-Bezerra L.M."/>
            <person name="Vasconcelos A.T."/>
            <person name="de Hoog S."/>
            <person name="de Camargo Z.P."/>
            <person name="Felipe M.S."/>
        </authorList>
    </citation>
    <scope>NUCLEOTIDE SEQUENCE [LARGE SCALE GENOMIC DNA]</scope>
    <source>
        <strain evidence="1 2">1099-18</strain>
    </source>
</reference>
<dbReference type="Proteomes" id="UP000033710">
    <property type="component" value="Unassembled WGS sequence"/>
</dbReference>
<proteinExistence type="predicted"/>
<reference evidence="1 2" key="1">
    <citation type="journal article" date="2014" name="BMC Genomics">
        <title>Comparative genomics of the major fungal agents of human and animal Sporotrichosis: Sporothrix schenckii and Sporothrix brasiliensis.</title>
        <authorList>
            <person name="Teixeira M.M."/>
            <person name="de Almeida L.G."/>
            <person name="Kubitschek-Barreira P."/>
            <person name="Alves F.L."/>
            <person name="Kioshima E.S."/>
            <person name="Abadio A.K."/>
            <person name="Fernandes L."/>
            <person name="Derengowski L.S."/>
            <person name="Ferreira K.S."/>
            <person name="Souza R.C."/>
            <person name="Ruiz J.C."/>
            <person name="de Andrade N.C."/>
            <person name="Paes H.C."/>
            <person name="Nicola A.M."/>
            <person name="Albuquerque P."/>
            <person name="Gerber A.L."/>
            <person name="Martins V.P."/>
            <person name="Peconick L.D."/>
            <person name="Neto A.V."/>
            <person name="Chaucanez C.B."/>
            <person name="Silva P.A."/>
            <person name="Cunha O.L."/>
            <person name="de Oliveira F.F."/>
            <person name="dos Santos T.C."/>
            <person name="Barros A.L."/>
            <person name="Soares M.A."/>
            <person name="de Oliveira L.M."/>
            <person name="Marini M.M."/>
            <person name="Villalobos-Duno H."/>
            <person name="Cunha M.M."/>
            <person name="de Hoog S."/>
            <person name="da Silveira J.F."/>
            <person name="Henrissat B."/>
            <person name="Nino-Vega G.A."/>
            <person name="Cisalpino P.S."/>
            <person name="Mora-Montes H.M."/>
            <person name="Almeida S.R."/>
            <person name="Stajich J.E."/>
            <person name="Lopes-Bezerra L.M."/>
            <person name="Vasconcelos A.T."/>
            <person name="Felipe M.S."/>
        </authorList>
    </citation>
    <scope>NUCLEOTIDE SEQUENCE [LARGE SCALE GENOMIC DNA]</scope>
    <source>
        <strain evidence="1 2">1099-18</strain>
    </source>
</reference>
<evidence type="ECO:0000313" key="2">
    <source>
        <dbReference type="Proteomes" id="UP000033710"/>
    </source>
</evidence>
<evidence type="ECO:0000313" key="1">
    <source>
        <dbReference type="EMBL" id="KJR84970.1"/>
    </source>
</evidence>
<accession>A0A0F2M845</accession>
<sequence>MQDQGRLQHLNRFRYHSLSLRYLRPAFDDPSFYAAASSDPSTYLVFIDLFLYRSRVDALINNAEMLLPKKPS</sequence>
<protein>
    <submittedName>
        <fullName evidence="1">Uncharacterized protein</fullName>
    </submittedName>
</protein>
<name>A0A0F2M845_SPOSC</name>
<dbReference type="GeneID" id="27672034"/>
<gene>
    <name evidence="1" type="ORF">SPSK_10212</name>
</gene>
<dbReference type="VEuPathDB" id="FungiDB:SPSK_10212"/>
<comment type="caution">
    <text evidence="1">The sequence shown here is derived from an EMBL/GenBank/DDBJ whole genome shotgun (WGS) entry which is preliminary data.</text>
</comment>
<dbReference type="EMBL" id="AXCR01000007">
    <property type="protein sequence ID" value="KJR84970.1"/>
    <property type="molecule type" value="Genomic_DNA"/>
</dbReference>
<dbReference type="KEGG" id="ssck:SPSK_10212"/>
<dbReference type="AlphaFoldDB" id="A0A0F2M845"/>
<organism evidence="1 2">
    <name type="scientific">Sporothrix schenckii 1099-18</name>
    <dbReference type="NCBI Taxonomy" id="1397361"/>
    <lineage>
        <taxon>Eukaryota</taxon>
        <taxon>Fungi</taxon>
        <taxon>Dikarya</taxon>
        <taxon>Ascomycota</taxon>
        <taxon>Pezizomycotina</taxon>
        <taxon>Sordariomycetes</taxon>
        <taxon>Sordariomycetidae</taxon>
        <taxon>Ophiostomatales</taxon>
        <taxon>Ophiostomataceae</taxon>
        <taxon>Sporothrix</taxon>
    </lineage>
</organism>